<dbReference type="InterPro" id="IPR016166">
    <property type="entry name" value="FAD-bd_PCMH"/>
</dbReference>
<proteinExistence type="predicted"/>
<feature type="domain" description="FAD-binding PCMH-type" evidence="2">
    <location>
        <begin position="1"/>
        <end position="218"/>
    </location>
</feature>
<dbReference type="SUPFAM" id="SSF55447">
    <property type="entry name" value="CO dehydrogenase flavoprotein C-terminal domain-like"/>
    <property type="match status" value="1"/>
</dbReference>
<dbReference type="Gene3D" id="3.30.390.50">
    <property type="entry name" value="CO dehydrogenase flavoprotein, C-terminal domain"/>
    <property type="match status" value="1"/>
</dbReference>
<evidence type="ECO:0000313" key="4">
    <source>
        <dbReference type="Proteomes" id="UP000477680"/>
    </source>
</evidence>
<name>A0A6C0U4W2_9GAMM</name>
<dbReference type="GO" id="GO:0071949">
    <property type="term" value="F:FAD binding"/>
    <property type="evidence" value="ECO:0007669"/>
    <property type="project" value="InterPro"/>
</dbReference>
<dbReference type="InterPro" id="IPR036683">
    <property type="entry name" value="CO_DH_flav_C_dom_sf"/>
</dbReference>
<dbReference type="Pfam" id="PF00941">
    <property type="entry name" value="FAD_binding_5"/>
    <property type="match status" value="1"/>
</dbReference>
<accession>A0A6C0U4W2</accession>
<dbReference type="InterPro" id="IPR016167">
    <property type="entry name" value="FAD-bd_PCMH_sub1"/>
</dbReference>
<dbReference type="RefSeq" id="WP_163496627.1">
    <property type="nucleotide sequence ID" value="NZ_CP048711.1"/>
</dbReference>
<dbReference type="GO" id="GO:0016491">
    <property type="term" value="F:oxidoreductase activity"/>
    <property type="evidence" value="ECO:0007669"/>
    <property type="project" value="InterPro"/>
</dbReference>
<dbReference type="PROSITE" id="PS51387">
    <property type="entry name" value="FAD_PCMH"/>
    <property type="match status" value="1"/>
</dbReference>
<dbReference type="InterPro" id="IPR016169">
    <property type="entry name" value="FAD-bd_PCMH_sub2"/>
</dbReference>
<dbReference type="PANTHER" id="PTHR42659">
    <property type="entry name" value="XANTHINE DEHYDROGENASE SUBUNIT C-RELATED"/>
    <property type="match status" value="1"/>
</dbReference>
<protein>
    <submittedName>
        <fullName evidence="3">Xanthine dehydrogenase family protein subunit M</fullName>
    </submittedName>
</protein>
<dbReference type="InterPro" id="IPR002346">
    <property type="entry name" value="Mopterin_DH_FAD-bd"/>
</dbReference>
<keyword evidence="1" id="KW-0274">FAD</keyword>
<keyword evidence="4" id="KW-1185">Reference proteome</keyword>
<dbReference type="InterPro" id="IPR051312">
    <property type="entry name" value="Diverse_Substr_Oxidored"/>
</dbReference>
<dbReference type="Gene3D" id="3.30.465.10">
    <property type="match status" value="2"/>
</dbReference>
<evidence type="ECO:0000259" key="2">
    <source>
        <dbReference type="PROSITE" id="PS51387"/>
    </source>
</evidence>
<dbReference type="SMART" id="SM01092">
    <property type="entry name" value="CO_deh_flav_C"/>
    <property type="match status" value="1"/>
</dbReference>
<dbReference type="Gene3D" id="3.30.43.10">
    <property type="entry name" value="Uridine Diphospho-n-acetylenolpyruvylglucosamine Reductase, domain 2"/>
    <property type="match status" value="1"/>
</dbReference>
<dbReference type="EMBL" id="CP048711">
    <property type="protein sequence ID" value="QIB67200.1"/>
    <property type="molecule type" value="Genomic_DNA"/>
</dbReference>
<dbReference type="PANTHER" id="PTHR42659:SF1">
    <property type="entry name" value="OXIDOREDUCTASE"/>
    <property type="match status" value="1"/>
</dbReference>
<keyword evidence="1" id="KW-0285">Flavoprotein</keyword>
<dbReference type="InterPro" id="IPR036318">
    <property type="entry name" value="FAD-bd_PCMH-like_sf"/>
</dbReference>
<reference evidence="3 4" key="1">
    <citation type="submission" date="2020-02" db="EMBL/GenBank/DDBJ databases">
        <title>Genome sequencing for Kineobactrum sp. M2.</title>
        <authorList>
            <person name="Park S.-J."/>
        </authorList>
    </citation>
    <scope>NUCLEOTIDE SEQUENCE [LARGE SCALE GENOMIC DNA]</scope>
    <source>
        <strain evidence="3 4">M2</strain>
    </source>
</reference>
<dbReference type="KEGG" id="kim:G3T16_19100"/>
<dbReference type="InterPro" id="IPR005107">
    <property type="entry name" value="CO_DH_flav_C"/>
</dbReference>
<evidence type="ECO:0000256" key="1">
    <source>
        <dbReference type="ARBA" id="ARBA00022827"/>
    </source>
</evidence>
<dbReference type="AlphaFoldDB" id="A0A6C0U4W2"/>
<evidence type="ECO:0000313" key="3">
    <source>
        <dbReference type="EMBL" id="QIB67200.1"/>
    </source>
</evidence>
<sequence>MRPLSYTASATLDEAVAGLAAGDRLLAGGTDLLPLLKADVLRASRLVDIKRAPVPDDIRRVAGHIRIGALATIAAIADHPLLEGPCSLLRQAARETATAQIRNRATLGGNLLQRPRCWYYRNSRSHCWLKGGADCPAIEGHHEHHAIFDDSPCRAIHPSDLAGCLLALNAEVVLFGLAGERSIPLREFYQPPEDERRKETVLAPDEIITGIDIPELPDNWRSIYLKAMERKTWAFALVGIAIVLQRSGDTIDEVRIAATGLAQIPRRLVYCEQALAGTAGTGDQIGAARDALGHGAHPLPDNGYKLDLARGLLERGLRTLLS</sequence>
<organism evidence="3 4">
    <name type="scientific">Kineobactrum salinum</name>
    <dbReference type="NCBI Taxonomy" id="2708301"/>
    <lineage>
        <taxon>Bacteria</taxon>
        <taxon>Pseudomonadati</taxon>
        <taxon>Pseudomonadota</taxon>
        <taxon>Gammaproteobacteria</taxon>
        <taxon>Cellvibrionales</taxon>
        <taxon>Halieaceae</taxon>
        <taxon>Kineobactrum</taxon>
    </lineage>
</organism>
<dbReference type="Pfam" id="PF03450">
    <property type="entry name" value="CO_deh_flav_C"/>
    <property type="match status" value="1"/>
</dbReference>
<gene>
    <name evidence="3" type="ORF">G3T16_19100</name>
</gene>
<dbReference type="SUPFAM" id="SSF56176">
    <property type="entry name" value="FAD-binding/transporter-associated domain-like"/>
    <property type="match status" value="1"/>
</dbReference>
<dbReference type="Proteomes" id="UP000477680">
    <property type="component" value="Chromosome"/>
</dbReference>